<dbReference type="Gene3D" id="1.10.10.60">
    <property type="entry name" value="Homeodomain-like"/>
    <property type="match status" value="2"/>
</dbReference>
<feature type="domain" description="HTH myb-type" evidence="8">
    <location>
        <begin position="76"/>
        <end position="126"/>
    </location>
</feature>
<reference evidence="9 10" key="1">
    <citation type="submission" date="2023-01" db="EMBL/GenBank/DDBJ databases">
        <authorList>
            <person name="Kreplak J."/>
        </authorList>
    </citation>
    <scope>NUCLEOTIDE SEQUENCE [LARGE SCALE GENOMIC DNA]</scope>
</reference>
<dbReference type="InterPro" id="IPR017930">
    <property type="entry name" value="Myb_dom"/>
</dbReference>
<dbReference type="EMBL" id="OX451736">
    <property type="protein sequence ID" value="CAI8586656.1"/>
    <property type="molecule type" value="Genomic_DNA"/>
</dbReference>
<evidence type="ECO:0000256" key="1">
    <source>
        <dbReference type="ARBA" id="ARBA00004123"/>
    </source>
</evidence>
<feature type="domain" description="Myb-like" evidence="7">
    <location>
        <begin position="72"/>
        <end position="116"/>
    </location>
</feature>
<evidence type="ECO:0000256" key="5">
    <source>
        <dbReference type="ARBA" id="ARBA00023163"/>
    </source>
</evidence>
<dbReference type="CDD" id="cd00167">
    <property type="entry name" value="SANT"/>
    <property type="match status" value="2"/>
</dbReference>
<name>A0AAV0YKX5_VICFA</name>
<dbReference type="GO" id="GO:0003677">
    <property type="term" value="F:DNA binding"/>
    <property type="evidence" value="ECO:0007669"/>
    <property type="project" value="UniProtKB-KW"/>
</dbReference>
<evidence type="ECO:0000313" key="9">
    <source>
        <dbReference type="EMBL" id="CAI8586656.1"/>
    </source>
</evidence>
<dbReference type="SMART" id="SM00717">
    <property type="entry name" value="SANT"/>
    <property type="match status" value="2"/>
</dbReference>
<dbReference type="PANTHER" id="PTHR47995:SF18">
    <property type="entry name" value="TRANSCRIPTION FACTOR MYB65"/>
    <property type="match status" value="1"/>
</dbReference>
<dbReference type="GO" id="GO:0006355">
    <property type="term" value="P:regulation of DNA-templated transcription"/>
    <property type="evidence" value="ECO:0007669"/>
    <property type="project" value="UniProtKB-ARBA"/>
</dbReference>
<accession>A0AAV0YKX5</accession>
<evidence type="ECO:0000256" key="6">
    <source>
        <dbReference type="ARBA" id="ARBA00023242"/>
    </source>
</evidence>
<keyword evidence="3" id="KW-0805">Transcription regulation</keyword>
<organism evidence="9 10">
    <name type="scientific">Vicia faba</name>
    <name type="common">Broad bean</name>
    <name type="synonym">Faba vulgaris</name>
    <dbReference type="NCBI Taxonomy" id="3906"/>
    <lineage>
        <taxon>Eukaryota</taxon>
        <taxon>Viridiplantae</taxon>
        <taxon>Streptophyta</taxon>
        <taxon>Embryophyta</taxon>
        <taxon>Tracheophyta</taxon>
        <taxon>Spermatophyta</taxon>
        <taxon>Magnoliopsida</taxon>
        <taxon>eudicotyledons</taxon>
        <taxon>Gunneridae</taxon>
        <taxon>Pentapetalae</taxon>
        <taxon>rosids</taxon>
        <taxon>fabids</taxon>
        <taxon>Fabales</taxon>
        <taxon>Fabaceae</taxon>
        <taxon>Papilionoideae</taxon>
        <taxon>50 kb inversion clade</taxon>
        <taxon>NPAAA clade</taxon>
        <taxon>Hologalegina</taxon>
        <taxon>IRL clade</taxon>
        <taxon>Fabeae</taxon>
        <taxon>Vicia</taxon>
    </lineage>
</organism>
<evidence type="ECO:0000256" key="2">
    <source>
        <dbReference type="ARBA" id="ARBA00022737"/>
    </source>
</evidence>
<sequence>MASSSLQQEKGIDGDDTKNIVLKKGKWQPEEDALLREYVRKCGAKKWDKVREKTNLPRDGKSCRFRWLNCLKPSLKKYPFSEEEGRKLIHLYNQLGPKWSQMVSQFPGRTDNELKNFINSRKRSLKNSRKFLVPESINHVDEGEIIIKRGCSNQNNNASEEKEMTLPRVKFDDKIILFDNYLDQIFDEENINFEPLSKLFDDSNMNFEPLPECSYFQDMENIVPSFSYTPIPQCPYNLYMDYQFASGMFSDQYPQNPIISSEETQ</sequence>
<keyword evidence="6" id="KW-0539">Nucleus</keyword>
<dbReference type="InterPro" id="IPR001005">
    <property type="entry name" value="SANT/Myb"/>
</dbReference>
<dbReference type="PANTHER" id="PTHR47995">
    <property type="entry name" value="TRANSCRIPTION FACTOR MYB33-RELATED"/>
    <property type="match status" value="1"/>
</dbReference>
<comment type="subcellular location">
    <subcellularLocation>
        <location evidence="1">Nucleus</location>
    </subcellularLocation>
</comment>
<dbReference type="PROSITE" id="PS50090">
    <property type="entry name" value="MYB_LIKE"/>
    <property type="match status" value="2"/>
</dbReference>
<dbReference type="Proteomes" id="UP001157006">
    <property type="component" value="Chromosome 1L"/>
</dbReference>
<dbReference type="InterPro" id="IPR009057">
    <property type="entry name" value="Homeodomain-like_sf"/>
</dbReference>
<dbReference type="Pfam" id="PF13921">
    <property type="entry name" value="Myb_DNA-bind_6"/>
    <property type="match status" value="1"/>
</dbReference>
<keyword evidence="5" id="KW-0804">Transcription</keyword>
<keyword evidence="10" id="KW-1185">Reference proteome</keyword>
<dbReference type="PROSITE" id="PS51294">
    <property type="entry name" value="HTH_MYB"/>
    <property type="match status" value="2"/>
</dbReference>
<evidence type="ECO:0000259" key="8">
    <source>
        <dbReference type="PROSITE" id="PS51294"/>
    </source>
</evidence>
<evidence type="ECO:0000259" key="7">
    <source>
        <dbReference type="PROSITE" id="PS50090"/>
    </source>
</evidence>
<dbReference type="AlphaFoldDB" id="A0AAV0YKX5"/>
<dbReference type="GO" id="GO:0005634">
    <property type="term" value="C:nucleus"/>
    <property type="evidence" value="ECO:0007669"/>
    <property type="project" value="UniProtKB-SubCell"/>
</dbReference>
<protein>
    <submittedName>
        <fullName evidence="9">Uncharacterized protein</fullName>
    </submittedName>
</protein>
<proteinExistence type="predicted"/>
<dbReference type="SUPFAM" id="SSF46689">
    <property type="entry name" value="Homeodomain-like"/>
    <property type="match status" value="1"/>
</dbReference>
<feature type="domain" description="Myb-like" evidence="7">
    <location>
        <begin position="19"/>
        <end position="71"/>
    </location>
</feature>
<keyword evidence="2" id="KW-0677">Repeat</keyword>
<gene>
    <name evidence="9" type="ORF">VFH_I264000</name>
</gene>
<evidence type="ECO:0000256" key="4">
    <source>
        <dbReference type="ARBA" id="ARBA00023125"/>
    </source>
</evidence>
<evidence type="ECO:0000256" key="3">
    <source>
        <dbReference type="ARBA" id="ARBA00023015"/>
    </source>
</evidence>
<feature type="domain" description="HTH myb-type" evidence="8">
    <location>
        <begin position="19"/>
        <end position="75"/>
    </location>
</feature>
<dbReference type="FunFam" id="1.10.10.60:FF:000449">
    <property type="entry name" value="MYB-related transcription factor"/>
    <property type="match status" value="1"/>
</dbReference>
<evidence type="ECO:0000313" key="10">
    <source>
        <dbReference type="Proteomes" id="UP001157006"/>
    </source>
</evidence>
<keyword evidence="4" id="KW-0238">DNA-binding</keyword>